<evidence type="ECO:0000259" key="1">
    <source>
        <dbReference type="Pfam" id="PF00496"/>
    </source>
</evidence>
<evidence type="ECO:0000313" key="4">
    <source>
        <dbReference type="Proteomes" id="UP000192536"/>
    </source>
</evidence>
<dbReference type="InterPro" id="IPR039424">
    <property type="entry name" value="SBP_5"/>
</dbReference>
<organism evidence="3 4">
    <name type="scientific">Rouxiella badensis</name>
    <dbReference type="NCBI Taxonomy" id="1646377"/>
    <lineage>
        <taxon>Bacteria</taxon>
        <taxon>Pseudomonadati</taxon>
        <taxon>Pseudomonadota</taxon>
        <taxon>Gammaproteobacteria</taxon>
        <taxon>Enterobacterales</taxon>
        <taxon>Yersiniaceae</taxon>
        <taxon>Rouxiella</taxon>
    </lineage>
</organism>
<dbReference type="PANTHER" id="PTHR30290:SF19">
    <property type="entry name" value="ABC TRANSPORTER PERIPLASMIC BINDING PROTEIN"/>
    <property type="match status" value="1"/>
</dbReference>
<protein>
    <submittedName>
        <fullName evidence="3">Peptide ABC transporter substrate-binding protein</fullName>
    </submittedName>
</protein>
<dbReference type="AlphaFoldDB" id="A0A1X0WJA6"/>
<keyword evidence="4" id="KW-1185">Reference proteome</keyword>
<proteinExistence type="predicted"/>
<dbReference type="SUPFAM" id="SSF53850">
    <property type="entry name" value="Periplasmic binding protein-like II"/>
    <property type="match status" value="1"/>
</dbReference>
<dbReference type="GO" id="GO:0015833">
    <property type="term" value="P:peptide transport"/>
    <property type="evidence" value="ECO:0007669"/>
    <property type="project" value="TreeGrafter"/>
</dbReference>
<reference evidence="3 4" key="1">
    <citation type="journal article" date="2017" name="Int. J. Syst. Evol. Microbiol.">
        <title>Rouxiella badensis sp. nov. and Rouxiella silvae sp. nov. isolated from peat bog soil in Germany and emendation of the genus description.</title>
        <authorList>
            <person name="Le Fleche-Mateos A."/>
            <person name="Kugler J.H."/>
            <person name="Hansen S.H."/>
            <person name="Syldatk C."/>
            <person name="Hausmann R."/>
            <person name="Lomprez F."/>
            <person name="Vandenbogaert M."/>
            <person name="Manuguerra J.C."/>
            <person name="Grimont P.A."/>
        </authorList>
    </citation>
    <scope>NUCLEOTIDE SEQUENCE [LARGE SCALE GENOMIC DNA]</scope>
    <source>
        <strain evidence="3 4">DSM 100043</strain>
    </source>
</reference>
<feature type="domain" description="Solute-binding protein family 5" evidence="1">
    <location>
        <begin position="165"/>
        <end position="303"/>
    </location>
</feature>
<dbReference type="PANTHER" id="PTHR30290">
    <property type="entry name" value="PERIPLASMIC BINDING COMPONENT OF ABC TRANSPORTER"/>
    <property type="match status" value="1"/>
</dbReference>
<evidence type="ECO:0000259" key="2">
    <source>
        <dbReference type="Pfam" id="PF12793"/>
    </source>
</evidence>
<dbReference type="Proteomes" id="UP000192536">
    <property type="component" value="Unassembled WGS sequence"/>
</dbReference>
<dbReference type="STRING" id="1646377.BS640_03750"/>
<dbReference type="Pfam" id="PF00496">
    <property type="entry name" value="SBP_bac_5"/>
    <property type="match status" value="1"/>
</dbReference>
<comment type="caution">
    <text evidence="3">The sequence shown here is derived from an EMBL/GenBank/DDBJ whole genome shotgun (WGS) entry which is preliminary data.</text>
</comment>
<feature type="domain" description="Transcriptional regulator SgrR N-terminal HTH" evidence="2">
    <location>
        <begin position="7"/>
        <end position="119"/>
    </location>
</feature>
<sequence length="577" mass="65826">MRLQNRLNQYQRLYNKTGLVPQAITVSALAAIFCCSERHTRTLLALFQQAGWIRWSSQAGRGKRAEIACLKTPESLRESYLQKLLDEGEHSAALQLSQLDSQHLNTLLAPHLGGQWQEDAPTLRIPYYRAMQTLDPQTLTGRAEQHIAHTLHAGLTRFVTGESAPQPDLAHHWQISHEGKVWQFFLRSHLYWHNGEPLLTRQICQLFETFRQSPRSRHSLDNVEAISQPHALCLQFQLQKPDYWFAHRLADLSCLLFHPHAPTVGAGPFKLAHFAPERVRLEQHPYYHLQRPYLSAIEYWITPHLFDSEIKNKVSCQHPVRITLGEKNQMALVRPVKRSTSLGFCYLAINLRKNALSPAQAQKIVALIRHSGLLDNLPIDHSLVKRSREMLPGWPLPVASTEALETHDGVQLPKKLSLLFHPPIELELVAGALKTLLADEGCELETHYHPGRLWNDAAQLTAVDLMLGDRLIGEAPVATLENWLRQDPLWHAILSDDALDQQNQRLLSIQQHPSESLREEKLRAHFYQLMEHGSITPLFNYQYQVSAPPGVNGVQLTAWGWFDFCRAWLPPPVSQPD</sequence>
<dbReference type="EMBL" id="MRWE01000004">
    <property type="protein sequence ID" value="ORJ26852.1"/>
    <property type="molecule type" value="Genomic_DNA"/>
</dbReference>
<dbReference type="InterPro" id="IPR025370">
    <property type="entry name" value="SgrR_HTH_N"/>
</dbReference>
<dbReference type="Pfam" id="PF12793">
    <property type="entry name" value="SgrR_N"/>
    <property type="match status" value="1"/>
</dbReference>
<dbReference type="RefSeq" id="WP_084911943.1">
    <property type="nucleotide sequence ID" value="NZ_MRWE01000004.1"/>
</dbReference>
<gene>
    <name evidence="3" type="ORF">BS640_03750</name>
</gene>
<dbReference type="InterPro" id="IPR000914">
    <property type="entry name" value="SBP_5_dom"/>
</dbReference>
<evidence type="ECO:0000313" key="3">
    <source>
        <dbReference type="EMBL" id="ORJ26852.1"/>
    </source>
</evidence>
<name>A0A1X0WJA6_9GAMM</name>
<dbReference type="Gene3D" id="3.40.190.10">
    <property type="entry name" value="Periplasmic binding protein-like II"/>
    <property type="match status" value="1"/>
</dbReference>
<dbReference type="GO" id="GO:1904680">
    <property type="term" value="F:peptide transmembrane transporter activity"/>
    <property type="evidence" value="ECO:0007669"/>
    <property type="project" value="TreeGrafter"/>
</dbReference>
<accession>A0A1X0WJA6</accession>